<dbReference type="EMBL" id="ANOF01000118">
    <property type="protein sequence ID" value="EMI25733.1"/>
    <property type="molecule type" value="Genomic_DNA"/>
</dbReference>
<proteinExistence type="predicted"/>
<organism evidence="2 3">
    <name type="scientific">Rhodopirellula europaea SH398</name>
    <dbReference type="NCBI Taxonomy" id="1263868"/>
    <lineage>
        <taxon>Bacteria</taxon>
        <taxon>Pseudomonadati</taxon>
        <taxon>Planctomycetota</taxon>
        <taxon>Planctomycetia</taxon>
        <taxon>Pirellulales</taxon>
        <taxon>Pirellulaceae</taxon>
        <taxon>Rhodopirellula</taxon>
    </lineage>
</organism>
<reference evidence="2 3" key="1">
    <citation type="journal article" date="2013" name="Mar. Genomics">
        <title>Expression of sulfatases in Rhodopirellula baltica and the diversity of sulfatases in the genus Rhodopirellula.</title>
        <authorList>
            <person name="Wegner C.E."/>
            <person name="Richter-Heitmann T."/>
            <person name="Klindworth A."/>
            <person name="Klockow C."/>
            <person name="Richter M."/>
            <person name="Achstetter T."/>
            <person name="Glockner F.O."/>
            <person name="Harder J."/>
        </authorList>
    </citation>
    <scope>NUCLEOTIDE SEQUENCE [LARGE SCALE GENOMIC DNA]</scope>
    <source>
        <strain evidence="2 3">SH398</strain>
    </source>
</reference>
<name>M5S287_9BACT</name>
<protein>
    <submittedName>
        <fullName evidence="2">Uncharacterized protein</fullName>
    </submittedName>
</protein>
<evidence type="ECO:0000256" key="1">
    <source>
        <dbReference type="SAM" id="MobiDB-lite"/>
    </source>
</evidence>
<evidence type="ECO:0000313" key="3">
    <source>
        <dbReference type="Proteomes" id="UP000011996"/>
    </source>
</evidence>
<evidence type="ECO:0000313" key="2">
    <source>
        <dbReference type="EMBL" id="EMI25733.1"/>
    </source>
</evidence>
<dbReference type="PATRIC" id="fig|1263868.3.peg.3978"/>
<gene>
    <name evidence="2" type="ORF">RESH_03687</name>
</gene>
<dbReference type="AlphaFoldDB" id="M5S287"/>
<dbReference type="Proteomes" id="UP000011996">
    <property type="component" value="Unassembled WGS sequence"/>
</dbReference>
<comment type="caution">
    <text evidence="2">The sequence shown here is derived from an EMBL/GenBank/DDBJ whole genome shotgun (WGS) entry which is preliminary data.</text>
</comment>
<accession>M5S287</accession>
<feature type="region of interest" description="Disordered" evidence="1">
    <location>
        <begin position="54"/>
        <end position="88"/>
    </location>
</feature>
<sequence>MLRFEFRLHSVSRGVSAAGVAPGLAIGIETGCIRCDKTRHELLQQIRRRHVSQTFSESSVTNNANSSRSGPVFGTTNGRTVSKGQICC</sequence>